<dbReference type="InterPro" id="IPR000305">
    <property type="entry name" value="GIY-YIG_endonuc"/>
</dbReference>
<dbReference type="PROSITE" id="PS50164">
    <property type="entry name" value="GIY_YIG"/>
    <property type="match status" value="1"/>
</dbReference>
<evidence type="ECO:0000259" key="1">
    <source>
        <dbReference type="PROSITE" id="PS50164"/>
    </source>
</evidence>
<reference evidence="2 3" key="1">
    <citation type="submission" date="2009-01" db="EMBL/GenBank/DDBJ databases">
        <authorList>
            <person name="Qin X."/>
            <person name="Bachman B."/>
            <person name="Battles P."/>
            <person name="Bell A."/>
            <person name="Bess C."/>
            <person name="Bickham C."/>
            <person name="Chaboub L."/>
            <person name="Chen D."/>
            <person name="Coyle M."/>
            <person name="Deiros D.R."/>
            <person name="Dinh H."/>
            <person name="Forbes L."/>
            <person name="Fowler G."/>
            <person name="Francisco L."/>
            <person name="Fu Q."/>
            <person name="Gubbala S."/>
            <person name="Hale W."/>
            <person name="Han Y."/>
            <person name="Hemphill L."/>
            <person name="Highlander S.K."/>
            <person name="Hirani K."/>
            <person name="Hogues M."/>
            <person name="Jackson L."/>
            <person name="Jakkamsetti A."/>
            <person name="Javaid M."/>
            <person name="Jiang H."/>
            <person name="Korchina V."/>
            <person name="Kovar C."/>
            <person name="Lara F."/>
            <person name="Lee S."/>
            <person name="Mata R."/>
            <person name="Mathew T."/>
            <person name="Moen C."/>
            <person name="Morales K."/>
            <person name="Munidasa M."/>
            <person name="Nazareth L."/>
            <person name="Ngo R."/>
            <person name="Nguyen L."/>
            <person name="Okwuonu G."/>
            <person name="Ongeri F."/>
            <person name="Patil S."/>
            <person name="Petrosino J."/>
            <person name="Pham C."/>
            <person name="Pham P."/>
            <person name="Pu L.-L."/>
            <person name="Puazo M."/>
            <person name="Raj R."/>
            <person name="Reid J."/>
            <person name="Rouhana J."/>
            <person name="Saada N."/>
            <person name="Shang Y."/>
            <person name="Simmons D."/>
            <person name="Thornton R."/>
            <person name="Warren J."/>
            <person name="Weissenberger G."/>
            <person name="Zhang J."/>
            <person name="Zhang L."/>
            <person name="Zhou C."/>
            <person name="Zhu D."/>
            <person name="Muzny D."/>
            <person name="Worley K."/>
            <person name="Gibbs R."/>
        </authorList>
    </citation>
    <scope>NUCLEOTIDE SEQUENCE [LARGE SCALE GENOMIC DNA]</scope>
    <source>
        <strain evidence="2 3">ATCC 33300</strain>
    </source>
</reference>
<dbReference type="InterPro" id="IPR035901">
    <property type="entry name" value="GIY-YIG_endonuc_sf"/>
</dbReference>
<organism evidence="2 3">
    <name type="scientific">Sphingobacterium spiritivorum ATCC 33300</name>
    <dbReference type="NCBI Taxonomy" id="525372"/>
    <lineage>
        <taxon>Bacteria</taxon>
        <taxon>Pseudomonadati</taxon>
        <taxon>Bacteroidota</taxon>
        <taxon>Sphingobacteriia</taxon>
        <taxon>Sphingobacteriales</taxon>
        <taxon>Sphingobacteriaceae</taxon>
        <taxon>Sphingobacterium</taxon>
    </lineage>
</organism>
<name>C2FXT8_SPHSI</name>
<dbReference type="AlphaFoldDB" id="C2FXT8"/>
<dbReference type="SUPFAM" id="SSF82771">
    <property type="entry name" value="GIY-YIG endonuclease"/>
    <property type="match status" value="1"/>
</dbReference>
<evidence type="ECO:0000313" key="3">
    <source>
        <dbReference type="Proteomes" id="UP000006241"/>
    </source>
</evidence>
<gene>
    <name evidence="2" type="ORF">HMPREF0765_2144</name>
</gene>
<dbReference type="HOGENOM" id="CLU_065149_3_0_10"/>
<dbReference type="EMBL" id="ACHB01000049">
    <property type="protein sequence ID" value="EEI92300.1"/>
    <property type="molecule type" value="Genomic_DNA"/>
</dbReference>
<dbReference type="CDD" id="cd10440">
    <property type="entry name" value="GIY-YIG_COG3680"/>
    <property type="match status" value="1"/>
</dbReference>
<comment type="caution">
    <text evidence="2">The sequence shown here is derived from an EMBL/GenBank/DDBJ whole genome shotgun (WGS) entry which is preliminary data.</text>
</comment>
<dbReference type="Pfam" id="PF22945">
    <property type="entry name" value="LEM-3_GIY-YIG"/>
    <property type="match status" value="1"/>
</dbReference>
<sequence>MWLNSKTCKAIKESQCSFLHWLFVFLKSIKQQIMIEQFSQKTQEELKSYVYILIDPRDNKIFYVGKGYGNRVFSHINEAIFNPVGTEKLEIIRAIKQEDLKVKHFIVRHGLEENEALIVEAVLIDFLTFKDFIEVAKISNIVAGHYSFNQGIKTVNECEILYNCEVLKKEDIKHNVLVININKTYDNKRKKKSENPIYDRPNIYEATRGWWVLDKDRAENSDFVLAEYKGVIRAIFKPEKWVQDIENRGVKRWGFEGSEVTSKEILDIYMNKEVPKIRGMANPIRYFEKIPTTTGY</sequence>
<evidence type="ECO:0000313" key="2">
    <source>
        <dbReference type="EMBL" id="EEI92300.1"/>
    </source>
</evidence>
<feature type="domain" description="GIY-YIG" evidence="1">
    <location>
        <begin position="46"/>
        <end position="135"/>
    </location>
</feature>
<proteinExistence type="predicted"/>
<protein>
    <submittedName>
        <fullName evidence="2">GIY-YIG catalytic domain protein</fullName>
    </submittedName>
</protein>
<dbReference type="Proteomes" id="UP000006241">
    <property type="component" value="Unassembled WGS sequence"/>
</dbReference>
<accession>C2FXT8</accession>